<feature type="non-terminal residue" evidence="2">
    <location>
        <position position="178"/>
    </location>
</feature>
<proteinExistence type="predicted"/>
<feature type="compositionally biased region" description="Basic residues" evidence="1">
    <location>
        <begin position="158"/>
        <end position="178"/>
    </location>
</feature>
<feature type="non-terminal residue" evidence="2">
    <location>
        <position position="1"/>
    </location>
</feature>
<feature type="region of interest" description="Disordered" evidence="1">
    <location>
        <begin position="143"/>
        <end position="178"/>
    </location>
</feature>
<gene>
    <name evidence="2" type="ORF">chiPu_0033314</name>
</gene>
<sequence length="178" mass="19328">SRVQPARGRAVPRQAPHRRLLRRVEGQVRRQGLGAAREVRRQTVLIVKREARQREICYGSCRDDAGRGRRGGVTAPSPPLCSRCHRCGAGMAGRNPGGDPCRRRGRHPVRGRGGALRAAHAADLVRRAGVDPVPVACDVGISGRAPPRRAHAHDGLGGKRRTAALGLSRRRRDLRRAG</sequence>
<dbReference type="AlphaFoldDB" id="A0A401U254"/>
<evidence type="ECO:0000313" key="2">
    <source>
        <dbReference type="EMBL" id="GCC48978.1"/>
    </source>
</evidence>
<accession>A0A401U254</accession>
<keyword evidence="3" id="KW-1185">Reference proteome</keyword>
<reference evidence="2 3" key="1">
    <citation type="journal article" date="2018" name="Nat. Ecol. Evol.">
        <title>Shark genomes provide insights into elasmobranch evolution and the origin of vertebrates.</title>
        <authorList>
            <person name="Hara Y"/>
            <person name="Yamaguchi K"/>
            <person name="Onimaru K"/>
            <person name="Kadota M"/>
            <person name="Koyanagi M"/>
            <person name="Keeley SD"/>
            <person name="Tatsumi K"/>
            <person name="Tanaka K"/>
            <person name="Motone F"/>
            <person name="Kageyama Y"/>
            <person name="Nozu R"/>
            <person name="Adachi N"/>
            <person name="Nishimura O"/>
            <person name="Nakagawa R"/>
            <person name="Tanegashima C"/>
            <person name="Kiyatake I"/>
            <person name="Matsumoto R"/>
            <person name="Murakumo K"/>
            <person name="Nishida K"/>
            <person name="Terakita A"/>
            <person name="Kuratani S"/>
            <person name="Sato K"/>
            <person name="Hyodo S Kuraku.S."/>
        </authorList>
    </citation>
    <scope>NUCLEOTIDE SEQUENCE [LARGE SCALE GENOMIC DNA]</scope>
</reference>
<organism evidence="2 3">
    <name type="scientific">Chiloscyllium punctatum</name>
    <name type="common">Brownbanded bambooshark</name>
    <name type="synonym">Hemiscyllium punctatum</name>
    <dbReference type="NCBI Taxonomy" id="137246"/>
    <lineage>
        <taxon>Eukaryota</taxon>
        <taxon>Metazoa</taxon>
        <taxon>Chordata</taxon>
        <taxon>Craniata</taxon>
        <taxon>Vertebrata</taxon>
        <taxon>Chondrichthyes</taxon>
        <taxon>Elasmobranchii</taxon>
        <taxon>Galeomorphii</taxon>
        <taxon>Galeoidea</taxon>
        <taxon>Orectolobiformes</taxon>
        <taxon>Hemiscylliidae</taxon>
        <taxon>Chiloscyllium</taxon>
    </lineage>
</organism>
<evidence type="ECO:0000313" key="3">
    <source>
        <dbReference type="Proteomes" id="UP000287033"/>
    </source>
</evidence>
<comment type="caution">
    <text evidence="2">The sequence shown here is derived from an EMBL/GenBank/DDBJ whole genome shotgun (WGS) entry which is preliminary data.</text>
</comment>
<name>A0A401U254_CHIPU</name>
<dbReference type="Proteomes" id="UP000287033">
    <property type="component" value="Unassembled WGS sequence"/>
</dbReference>
<dbReference type="EMBL" id="BEZZ01259847">
    <property type="protein sequence ID" value="GCC48978.1"/>
    <property type="molecule type" value="Genomic_DNA"/>
</dbReference>
<protein>
    <submittedName>
        <fullName evidence="2">Uncharacterized protein</fullName>
    </submittedName>
</protein>
<evidence type="ECO:0000256" key="1">
    <source>
        <dbReference type="SAM" id="MobiDB-lite"/>
    </source>
</evidence>